<dbReference type="InterPro" id="IPR013022">
    <property type="entry name" value="Xyl_isomerase-like_TIM-brl"/>
</dbReference>
<proteinExistence type="inferred from homology"/>
<organism evidence="4 5">
    <name type="scientific">Sphingosinicella rhizophila</name>
    <dbReference type="NCBI Taxonomy" id="3050082"/>
    <lineage>
        <taxon>Bacteria</taxon>
        <taxon>Pseudomonadati</taxon>
        <taxon>Pseudomonadota</taxon>
        <taxon>Alphaproteobacteria</taxon>
        <taxon>Sphingomonadales</taxon>
        <taxon>Sphingosinicellaceae</taxon>
        <taxon>Sphingosinicella</taxon>
    </lineage>
</organism>
<dbReference type="PANTHER" id="PTHR43489:SF6">
    <property type="entry name" value="HYDROXYPYRUVATE ISOMERASE-RELATED"/>
    <property type="match status" value="1"/>
</dbReference>
<dbReference type="InterPro" id="IPR036237">
    <property type="entry name" value="Xyl_isomerase-like_sf"/>
</dbReference>
<dbReference type="EMBL" id="JAVUPU010000003">
    <property type="protein sequence ID" value="MDT9598814.1"/>
    <property type="molecule type" value="Genomic_DNA"/>
</dbReference>
<accession>A0ABU3Q5X9</accession>
<sequence>MLKLCASMNFLFTELPPGDRPAAAAAAGFDGIEFQDFSIEEPAVLAEAAGAAGVRIVLINVPLGDLLDGGAGLSGVPGRQRDFADALAATHEAALILKPAFINVGAFRAGAAGTQASLPLYLENIDKAAAMFRDIGAVPLIEPMNGHDIPGIFPENLDLACRLVREHCPRGAGLLLDTYHAARRGDDAAKAFASHRDVIRHIQISDFPARNEPGTGAIDFPEFFSVLRDAGYSGFVSAEYRPSASSEQSLDWMQQAVPAR</sequence>
<keyword evidence="1 2" id="KW-0413">Isomerase</keyword>
<feature type="domain" description="Xylose isomerase-like TIM barrel" evidence="3">
    <location>
        <begin position="22"/>
        <end position="255"/>
    </location>
</feature>
<dbReference type="InterPro" id="IPR026040">
    <property type="entry name" value="HyI-like"/>
</dbReference>
<evidence type="ECO:0000256" key="1">
    <source>
        <dbReference type="ARBA" id="ARBA00023235"/>
    </source>
</evidence>
<dbReference type="PIRSF" id="PIRSF006241">
    <property type="entry name" value="HyI"/>
    <property type="match status" value="1"/>
</dbReference>
<dbReference type="Gene3D" id="3.20.20.150">
    <property type="entry name" value="Divalent-metal-dependent TIM barrel enzymes"/>
    <property type="match status" value="1"/>
</dbReference>
<evidence type="ECO:0000313" key="5">
    <source>
        <dbReference type="Proteomes" id="UP001259572"/>
    </source>
</evidence>
<dbReference type="SUPFAM" id="SSF51658">
    <property type="entry name" value="Xylose isomerase-like"/>
    <property type="match status" value="1"/>
</dbReference>
<dbReference type="Pfam" id="PF01261">
    <property type="entry name" value="AP_endonuc_2"/>
    <property type="match status" value="1"/>
</dbReference>
<dbReference type="InterPro" id="IPR050417">
    <property type="entry name" value="Sugar_Epim/Isomerase"/>
</dbReference>
<evidence type="ECO:0000313" key="4">
    <source>
        <dbReference type="EMBL" id="MDT9598814.1"/>
    </source>
</evidence>
<dbReference type="RefSeq" id="WP_315725188.1">
    <property type="nucleotide sequence ID" value="NZ_JAVUPU010000003.1"/>
</dbReference>
<gene>
    <name evidence="4" type="ORF">RQX22_07630</name>
</gene>
<name>A0ABU3Q5X9_9SPHN</name>
<dbReference type="PANTHER" id="PTHR43489">
    <property type="entry name" value="ISOMERASE"/>
    <property type="match status" value="1"/>
</dbReference>
<reference evidence="4 5" key="1">
    <citation type="submission" date="2023-05" db="EMBL/GenBank/DDBJ databases">
        <authorList>
            <person name="Guo Y."/>
        </authorList>
    </citation>
    <scope>NUCLEOTIDE SEQUENCE [LARGE SCALE GENOMIC DNA]</scope>
    <source>
        <strain evidence="4 5">GR2756</strain>
    </source>
</reference>
<dbReference type="Proteomes" id="UP001259572">
    <property type="component" value="Unassembled WGS sequence"/>
</dbReference>
<keyword evidence="5" id="KW-1185">Reference proteome</keyword>
<comment type="caution">
    <text evidence="4">The sequence shown here is derived from an EMBL/GenBank/DDBJ whole genome shotgun (WGS) entry which is preliminary data.</text>
</comment>
<comment type="similarity">
    <text evidence="2">Belongs to the hyi family.</text>
</comment>
<protein>
    <submittedName>
        <fullName evidence="4">TIM barrel protein</fullName>
    </submittedName>
</protein>
<evidence type="ECO:0000256" key="2">
    <source>
        <dbReference type="PIRNR" id="PIRNR006241"/>
    </source>
</evidence>
<evidence type="ECO:0000259" key="3">
    <source>
        <dbReference type="Pfam" id="PF01261"/>
    </source>
</evidence>